<dbReference type="InterPro" id="IPR003890">
    <property type="entry name" value="MIF4G-like_typ-3"/>
</dbReference>
<dbReference type="Gene3D" id="1.25.40.180">
    <property type="match status" value="1"/>
</dbReference>
<evidence type="ECO:0000313" key="6">
    <source>
        <dbReference type="Proteomes" id="UP001162164"/>
    </source>
</evidence>
<sequence length="343" mass="38870">MESKPILWDKSCEVLQPLRQPNSIQSSSERCESNMQWSIGLDSNTARENRNSHIKLDTSNNTLPIVKSEYTTKDKKMQEIIARSTLKVDAPEWYPPSLCSIPPAPTSTVQDRLKVYKKPVDTSLQNTDKQPHRSSIPDDTDNSVDIIRLKQILNTLTKDPGQFNNLLDLFLETSYPYFKDIFTLSIITQLLVEQAINNSNFRYTGARLCWYIEQNSPEFRAELHLKCKKQLEDNVNKQNILLFIAELYTQLPHLNVYGALLIESFKQLLEKGGNDNIKCICQALKLTGYSLEQNNKTSLDQVFAQLKSVANTLNGSAAALLNSVVNLRNSNWGYSSDTTATSD</sequence>
<dbReference type="SMART" id="SM00543">
    <property type="entry name" value="MIF4G"/>
    <property type="match status" value="1"/>
</dbReference>
<reference evidence="5" key="1">
    <citation type="journal article" date="2023" name="Insect Mol. Biol.">
        <title>Genome sequencing provides insights into the evolution of gene families encoding plant cell wall-degrading enzymes in longhorned beetles.</title>
        <authorList>
            <person name="Shin N.R."/>
            <person name="Okamura Y."/>
            <person name="Kirsch R."/>
            <person name="Pauchet Y."/>
        </authorList>
    </citation>
    <scope>NUCLEOTIDE SEQUENCE</scope>
    <source>
        <strain evidence="5">MMC_N1</strain>
    </source>
</reference>
<dbReference type="Pfam" id="PF02854">
    <property type="entry name" value="MIF4G"/>
    <property type="match status" value="1"/>
</dbReference>
<comment type="caution">
    <text evidence="5">The sequence shown here is derived from an EMBL/GenBank/DDBJ whole genome shotgun (WGS) entry which is preliminary data.</text>
</comment>
<comment type="subcellular location">
    <subcellularLocation>
        <location evidence="1">Cytoplasm</location>
    </subcellularLocation>
</comment>
<dbReference type="PANTHER" id="PTHR23254:SF15">
    <property type="entry name" value="POLYADENYLATE-BINDING PROTEIN-INTERACTING PROTEIN 1"/>
    <property type="match status" value="1"/>
</dbReference>
<keyword evidence="6" id="KW-1185">Reference proteome</keyword>
<dbReference type="EMBL" id="JAPWTJ010000772">
    <property type="protein sequence ID" value="KAJ8975750.1"/>
    <property type="molecule type" value="Genomic_DNA"/>
</dbReference>
<accession>A0ABQ9JCR9</accession>
<feature type="domain" description="MIF4G" evidence="4">
    <location>
        <begin position="146"/>
        <end position="331"/>
    </location>
</feature>
<evidence type="ECO:0000259" key="4">
    <source>
        <dbReference type="SMART" id="SM00543"/>
    </source>
</evidence>
<dbReference type="InterPro" id="IPR016024">
    <property type="entry name" value="ARM-type_fold"/>
</dbReference>
<dbReference type="SUPFAM" id="SSF48371">
    <property type="entry name" value="ARM repeat"/>
    <property type="match status" value="1"/>
</dbReference>
<proteinExistence type="predicted"/>
<feature type="non-terminal residue" evidence="5">
    <location>
        <position position="343"/>
    </location>
</feature>
<name>A0ABQ9JCR9_9CUCU</name>
<evidence type="ECO:0000256" key="1">
    <source>
        <dbReference type="ARBA" id="ARBA00004496"/>
    </source>
</evidence>
<evidence type="ECO:0000256" key="2">
    <source>
        <dbReference type="ARBA" id="ARBA00022490"/>
    </source>
</evidence>
<dbReference type="InterPro" id="IPR051367">
    <property type="entry name" value="mRNA_TranslReg/HistoneTransl"/>
</dbReference>
<keyword evidence="3" id="KW-0810">Translation regulation</keyword>
<gene>
    <name evidence="5" type="ORF">NQ317_015372</name>
</gene>
<dbReference type="Proteomes" id="UP001162164">
    <property type="component" value="Unassembled WGS sequence"/>
</dbReference>
<evidence type="ECO:0000313" key="5">
    <source>
        <dbReference type="EMBL" id="KAJ8975750.1"/>
    </source>
</evidence>
<keyword evidence="2" id="KW-0963">Cytoplasm</keyword>
<evidence type="ECO:0000256" key="3">
    <source>
        <dbReference type="ARBA" id="ARBA00022845"/>
    </source>
</evidence>
<organism evidence="5 6">
    <name type="scientific">Molorchus minor</name>
    <dbReference type="NCBI Taxonomy" id="1323400"/>
    <lineage>
        <taxon>Eukaryota</taxon>
        <taxon>Metazoa</taxon>
        <taxon>Ecdysozoa</taxon>
        <taxon>Arthropoda</taxon>
        <taxon>Hexapoda</taxon>
        <taxon>Insecta</taxon>
        <taxon>Pterygota</taxon>
        <taxon>Neoptera</taxon>
        <taxon>Endopterygota</taxon>
        <taxon>Coleoptera</taxon>
        <taxon>Polyphaga</taxon>
        <taxon>Cucujiformia</taxon>
        <taxon>Chrysomeloidea</taxon>
        <taxon>Cerambycidae</taxon>
        <taxon>Lamiinae</taxon>
        <taxon>Monochamini</taxon>
        <taxon>Molorchus</taxon>
    </lineage>
</organism>
<protein>
    <recommendedName>
        <fullName evidence="4">MIF4G domain-containing protein</fullName>
    </recommendedName>
</protein>
<dbReference type="PANTHER" id="PTHR23254">
    <property type="entry name" value="EIF4G DOMAIN PROTEIN"/>
    <property type="match status" value="1"/>
</dbReference>